<sequence length="187" mass="20332">MSSSLLPCRQGCRRCRRASALRDDNRGMRGAERIHHSVSLVVHLDAVFATRLGLEVRFEIPLRRCVDIVDRGENRAWLWPRTRRWRAAPLSPYFLLWIKWYGLGDGAGGHDAAGQWRRRRGRRPRMGAARNAAIYSDSGGMVSPPTMCAAGGGETRIGAARSAATLSGSVGGAPATVWEVGTPPAAG</sequence>
<dbReference type="Proteomes" id="UP000320762">
    <property type="component" value="Unassembled WGS sequence"/>
</dbReference>
<name>A0A550CRB2_9AGAR</name>
<gene>
    <name evidence="1" type="ORF">BD626DRAFT_99394</name>
</gene>
<proteinExistence type="predicted"/>
<evidence type="ECO:0000313" key="2">
    <source>
        <dbReference type="Proteomes" id="UP000320762"/>
    </source>
</evidence>
<dbReference type="AlphaFoldDB" id="A0A550CRB2"/>
<organism evidence="1 2">
    <name type="scientific">Schizophyllum amplum</name>
    <dbReference type="NCBI Taxonomy" id="97359"/>
    <lineage>
        <taxon>Eukaryota</taxon>
        <taxon>Fungi</taxon>
        <taxon>Dikarya</taxon>
        <taxon>Basidiomycota</taxon>
        <taxon>Agaricomycotina</taxon>
        <taxon>Agaricomycetes</taxon>
        <taxon>Agaricomycetidae</taxon>
        <taxon>Agaricales</taxon>
        <taxon>Schizophyllaceae</taxon>
        <taxon>Schizophyllum</taxon>
    </lineage>
</organism>
<keyword evidence="2" id="KW-1185">Reference proteome</keyword>
<dbReference type="EMBL" id="VDMD01000002">
    <property type="protein sequence ID" value="TRM67336.1"/>
    <property type="molecule type" value="Genomic_DNA"/>
</dbReference>
<comment type="caution">
    <text evidence="1">The sequence shown here is derived from an EMBL/GenBank/DDBJ whole genome shotgun (WGS) entry which is preliminary data.</text>
</comment>
<accession>A0A550CRB2</accession>
<protein>
    <submittedName>
        <fullName evidence="1">Uncharacterized protein</fullName>
    </submittedName>
</protein>
<reference evidence="1 2" key="1">
    <citation type="journal article" date="2019" name="New Phytol.">
        <title>Comparative genomics reveals unique wood-decay strategies and fruiting body development in the Schizophyllaceae.</title>
        <authorList>
            <person name="Almasi E."/>
            <person name="Sahu N."/>
            <person name="Krizsan K."/>
            <person name="Balint B."/>
            <person name="Kovacs G.M."/>
            <person name="Kiss B."/>
            <person name="Cseklye J."/>
            <person name="Drula E."/>
            <person name="Henrissat B."/>
            <person name="Nagy I."/>
            <person name="Chovatia M."/>
            <person name="Adam C."/>
            <person name="LaButti K."/>
            <person name="Lipzen A."/>
            <person name="Riley R."/>
            <person name="Grigoriev I.V."/>
            <person name="Nagy L.G."/>
        </authorList>
    </citation>
    <scope>NUCLEOTIDE SEQUENCE [LARGE SCALE GENOMIC DNA]</scope>
    <source>
        <strain evidence="1 2">NL-1724</strain>
    </source>
</reference>
<evidence type="ECO:0000313" key="1">
    <source>
        <dbReference type="EMBL" id="TRM67336.1"/>
    </source>
</evidence>